<keyword evidence="3" id="KW-1185">Reference proteome</keyword>
<evidence type="ECO:0000313" key="3">
    <source>
        <dbReference type="Proteomes" id="UP000007494"/>
    </source>
</evidence>
<dbReference type="OMA" id="WIERTNA"/>
<feature type="compositionally biased region" description="Low complexity" evidence="1">
    <location>
        <begin position="60"/>
        <end position="70"/>
    </location>
</feature>
<feature type="region of interest" description="Disordered" evidence="1">
    <location>
        <begin position="60"/>
        <end position="108"/>
    </location>
</feature>
<evidence type="ECO:0000256" key="1">
    <source>
        <dbReference type="SAM" id="MobiDB-lite"/>
    </source>
</evidence>
<dbReference type="RefSeq" id="XP_003883391.1">
    <property type="nucleotide sequence ID" value="XM_003883342.1"/>
</dbReference>
<dbReference type="GeneID" id="13443797"/>
<gene>
    <name evidence="2" type="ORF">NCLIV_031460</name>
</gene>
<dbReference type="AlphaFoldDB" id="F0VHZ8"/>
<dbReference type="eggNOG" id="ENOG502QYGJ">
    <property type="taxonomic scope" value="Eukaryota"/>
</dbReference>
<sequence>MATAARRPPGLCTPFLLPWNAPQGRRSARPARRLLIVVTFLVSTFTWASSRSSLVILSSAEPNSPSAEPSKQTPSNVGAEQPSGGEISADKSPGHLRTESNKSDAPPVRCAQSLRDAVNGAISEISGELKLKASSMRASRRFSAEHQNVCTLVLFSGTRVLVEHLLRLWNAVPYVPMLVCPSSMFPYAPTLPWPRQENLRDGDVLRDVLSTGTLTVAGVGSAAVSQSSLTVVAARNRGEEGNYNRPEPTGFFPQYMRLIAATIGAHYDSPISVHWLFYPSVEEAQRAVLNGQAHMTDIYFLLGQSTPGEPQPLMDFYATCPVVGSPALLILRDESHDDHQSTTATKQPGSVKANTLSKNELLNLNRRIENAEEDWERTVVFVSQDLANTVQHSLSPKAMLYFTKNLESALKMVNDWEAAAVMTTGIIPPLPPSLKVVDAHLLLAKGAWIERTNALECMEDEHDNLVMKYAEKRASDGSGGLEFARSSAVSVIAVSWIYVGAALSSAFTYW</sequence>
<reference evidence="3" key="1">
    <citation type="journal article" date="2012" name="PLoS Pathog.">
        <title>Comparative genomics of the apicomplexan parasites Toxoplasma gondii and Neospora caninum: Coccidia differing in host range and transmission strategy.</title>
        <authorList>
            <person name="Reid A.J."/>
            <person name="Vermont S.J."/>
            <person name="Cotton J.A."/>
            <person name="Harris D."/>
            <person name="Hill-Cawthorne G.A."/>
            <person name="Konen-Waisman S."/>
            <person name="Latham S.M."/>
            <person name="Mourier T."/>
            <person name="Norton R."/>
            <person name="Quail M.A."/>
            <person name="Sanders M."/>
            <person name="Shanmugam D."/>
            <person name="Sohal A."/>
            <person name="Wasmuth J.D."/>
            <person name="Brunk B."/>
            <person name="Grigg M.E."/>
            <person name="Howard J.C."/>
            <person name="Parkinson J."/>
            <person name="Roos D.S."/>
            <person name="Trees A.J."/>
            <person name="Berriman M."/>
            <person name="Pain A."/>
            <person name="Wastling J.M."/>
        </authorList>
    </citation>
    <scope>NUCLEOTIDE SEQUENCE [LARGE SCALE GENOMIC DNA]</scope>
    <source>
        <strain evidence="3">Liverpool</strain>
    </source>
</reference>
<protein>
    <submittedName>
        <fullName evidence="2">Uncharacterized protein</fullName>
    </submittedName>
</protein>
<organism evidence="2 3">
    <name type="scientific">Neospora caninum (strain Liverpool)</name>
    <dbReference type="NCBI Taxonomy" id="572307"/>
    <lineage>
        <taxon>Eukaryota</taxon>
        <taxon>Sar</taxon>
        <taxon>Alveolata</taxon>
        <taxon>Apicomplexa</taxon>
        <taxon>Conoidasida</taxon>
        <taxon>Coccidia</taxon>
        <taxon>Eucoccidiorida</taxon>
        <taxon>Eimeriorina</taxon>
        <taxon>Sarcocystidae</taxon>
        <taxon>Neospora</taxon>
    </lineage>
</organism>
<dbReference type="VEuPathDB" id="ToxoDB:NCLIV_031460"/>
<proteinExistence type="predicted"/>
<dbReference type="CDD" id="cd22854">
    <property type="entry name" value="PfVFT1-like"/>
    <property type="match status" value="1"/>
</dbReference>
<dbReference type="InParanoid" id="F0VHZ8"/>
<dbReference type="OrthoDB" id="330264at2759"/>
<dbReference type="EMBL" id="FR823390">
    <property type="protein sequence ID" value="CBZ53359.1"/>
    <property type="molecule type" value="Genomic_DNA"/>
</dbReference>
<evidence type="ECO:0000313" key="2">
    <source>
        <dbReference type="EMBL" id="CBZ53359.1"/>
    </source>
</evidence>
<accession>F0VHZ8</accession>
<dbReference type="Proteomes" id="UP000007494">
    <property type="component" value="Chromosome VIII"/>
</dbReference>
<name>F0VHZ8_NEOCL</name>
<feature type="compositionally biased region" description="Basic and acidic residues" evidence="1">
    <location>
        <begin position="88"/>
        <end position="102"/>
    </location>
</feature>
<dbReference type="InterPro" id="IPR049856">
    <property type="entry name" value="PfVFT1-like"/>
</dbReference>